<evidence type="ECO:0000256" key="3">
    <source>
        <dbReference type="ARBA" id="ARBA00022801"/>
    </source>
</evidence>
<dbReference type="InterPro" id="IPR000639">
    <property type="entry name" value="Epox_hydrolase-like"/>
</dbReference>
<dbReference type="InterPro" id="IPR029058">
    <property type="entry name" value="AB_hydrolase_fold"/>
</dbReference>
<dbReference type="PANTHER" id="PTHR21661:SF35">
    <property type="entry name" value="EPOXIDE HYDROLASE"/>
    <property type="match status" value="1"/>
</dbReference>
<feature type="active site" description="Proton donor" evidence="4">
    <location>
        <position position="344"/>
    </location>
</feature>
<accession>A0AAD5V498</accession>
<reference evidence="6" key="1">
    <citation type="submission" date="2022-07" db="EMBL/GenBank/DDBJ databases">
        <title>Genome Sequence of Physisporinus lineatus.</title>
        <authorList>
            <person name="Buettner E."/>
        </authorList>
    </citation>
    <scope>NUCLEOTIDE SEQUENCE</scope>
    <source>
        <strain evidence="6">VT162</strain>
    </source>
</reference>
<dbReference type="EMBL" id="JANAWD010000140">
    <property type="protein sequence ID" value="KAJ3485846.1"/>
    <property type="molecule type" value="Genomic_DNA"/>
</dbReference>
<dbReference type="Pfam" id="PF06441">
    <property type="entry name" value="EHN"/>
    <property type="match status" value="1"/>
</dbReference>
<dbReference type="SUPFAM" id="SSF53474">
    <property type="entry name" value="alpha/beta-Hydrolases"/>
    <property type="match status" value="1"/>
</dbReference>
<dbReference type="Gene3D" id="3.40.50.1820">
    <property type="entry name" value="alpha/beta hydrolase"/>
    <property type="match status" value="1"/>
</dbReference>
<dbReference type="InterPro" id="IPR016292">
    <property type="entry name" value="Epoxide_hydrolase"/>
</dbReference>
<evidence type="ECO:0000313" key="7">
    <source>
        <dbReference type="Proteomes" id="UP001212997"/>
    </source>
</evidence>
<keyword evidence="7" id="KW-1185">Reference proteome</keyword>
<name>A0AAD5V498_9APHY</name>
<sequence length="434" mass="48448">MSEQPFKLHVSDADLQLLKQKLELTRLPDELDEAGWQYGTPLHDVKRIVARWKDSFDWRAYETRVNTLPQFTRDIEVEGFGSLNIHYVHQRSKVENAIPLLFVHGYTGTQGPGHFMEAEKILPLLVDSKSDGPSFHVVALSLPGYGFSEAPKKKGFAGAQYAEVSNVLPKVKVKKRTQLLVTVVQGGDWGFMVARKLSLIYGHKHVKAWHSNFAATSGPPSLRTNPLLFLQHLFTPYTLRDKVGFLRSLWFQTKGMGYVAEQSTQPQTVGYSLADSPVGLLAWVYEKLVQWTDSYPWTDDEGLCSSFPAPAPQTSDDHEILPVLQWISLYWFSRAGPAASLRIYYEVGAAAGFFKHPWSSVPLGLSYFPKELLVVPKTWARTIGKVVFEAEHDSGGHFAAHEKPSELVGDLKKMFGKDGPAFGIVPGKNGYGTA</sequence>
<proteinExistence type="inferred from homology"/>
<dbReference type="InterPro" id="IPR010497">
    <property type="entry name" value="Epoxide_hydro_N"/>
</dbReference>
<dbReference type="GO" id="GO:0097176">
    <property type="term" value="P:epoxide metabolic process"/>
    <property type="evidence" value="ECO:0007669"/>
    <property type="project" value="TreeGrafter"/>
</dbReference>
<comment type="caution">
    <text evidence="6">The sequence shown here is derived from an EMBL/GenBank/DDBJ whole genome shotgun (WGS) entry which is preliminary data.</text>
</comment>
<keyword evidence="3" id="KW-0378">Hydrolase</keyword>
<dbReference type="Proteomes" id="UP001212997">
    <property type="component" value="Unassembled WGS sequence"/>
</dbReference>
<dbReference type="PANTHER" id="PTHR21661">
    <property type="entry name" value="EPOXIDE HYDROLASE 1-RELATED"/>
    <property type="match status" value="1"/>
</dbReference>
<evidence type="ECO:0000256" key="1">
    <source>
        <dbReference type="ARBA" id="ARBA00010088"/>
    </source>
</evidence>
<evidence type="ECO:0000259" key="5">
    <source>
        <dbReference type="Pfam" id="PF06441"/>
    </source>
</evidence>
<dbReference type="PRINTS" id="PR00412">
    <property type="entry name" value="EPOXHYDRLASE"/>
</dbReference>
<gene>
    <name evidence="6" type="ORF">NLI96_g4677</name>
</gene>
<evidence type="ECO:0000313" key="6">
    <source>
        <dbReference type="EMBL" id="KAJ3485846.1"/>
    </source>
</evidence>
<protein>
    <recommendedName>
        <fullName evidence="5">Epoxide hydrolase N-terminal domain-containing protein</fullName>
    </recommendedName>
</protein>
<dbReference type="GO" id="GO:0004301">
    <property type="term" value="F:epoxide hydrolase activity"/>
    <property type="evidence" value="ECO:0007669"/>
    <property type="project" value="TreeGrafter"/>
</dbReference>
<feature type="active site" description="Proton acceptor" evidence="4">
    <location>
        <position position="397"/>
    </location>
</feature>
<dbReference type="PIRSF" id="PIRSF001112">
    <property type="entry name" value="Epoxide_hydrolase"/>
    <property type="match status" value="1"/>
</dbReference>
<feature type="active site" description="Nucleophile" evidence="4">
    <location>
        <position position="188"/>
    </location>
</feature>
<evidence type="ECO:0000256" key="2">
    <source>
        <dbReference type="ARBA" id="ARBA00022797"/>
    </source>
</evidence>
<organism evidence="6 7">
    <name type="scientific">Meripilus lineatus</name>
    <dbReference type="NCBI Taxonomy" id="2056292"/>
    <lineage>
        <taxon>Eukaryota</taxon>
        <taxon>Fungi</taxon>
        <taxon>Dikarya</taxon>
        <taxon>Basidiomycota</taxon>
        <taxon>Agaricomycotina</taxon>
        <taxon>Agaricomycetes</taxon>
        <taxon>Polyporales</taxon>
        <taxon>Meripilaceae</taxon>
        <taxon>Meripilus</taxon>
    </lineage>
</organism>
<feature type="domain" description="Epoxide hydrolase N-terminal" evidence="5">
    <location>
        <begin position="4"/>
        <end position="109"/>
    </location>
</feature>
<comment type="similarity">
    <text evidence="1">Belongs to the peptidase S33 family.</text>
</comment>
<dbReference type="AlphaFoldDB" id="A0AAD5V498"/>
<evidence type="ECO:0000256" key="4">
    <source>
        <dbReference type="PIRSR" id="PIRSR001112-1"/>
    </source>
</evidence>
<keyword evidence="2" id="KW-0058">Aromatic hydrocarbons catabolism</keyword>